<keyword evidence="3" id="KW-1003">Cell membrane</keyword>
<accession>A0A841TT23</accession>
<feature type="transmembrane region" description="Helical" evidence="8">
    <location>
        <begin position="67"/>
        <end position="84"/>
    </location>
</feature>
<keyword evidence="2" id="KW-0813">Transport</keyword>
<comment type="caution">
    <text evidence="10">The sequence shown here is derived from an EMBL/GenBank/DDBJ whole genome shotgun (WGS) entry which is preliminary data.</text>
</comment>
<dbReference type="InterPro" id="IPR024989">
    <property type="entry name" value="MFS_assoc_dom"/>
</dbReference>
<feature type="transmembrane region" description="Helical" evidence="8">
    <location>
        <begin position="90"/>
        <end position="117"/>
    </location>
</feature>
<dbReference type="GO" id="GO:0015528">
    <property type="term" value="F:lactose:proton symporter activity"/>
    <property type="evidence" value="ECO:0007669"/>
    <property type="project" value="TreeGrafter"/>
</dbReference>
<dbReference type="GO" id="GO:0030395">
    <property type="term" value="F:lactose binding"/>
    <property type="evidence" value="ECO:0007669"/>
    <property type="project" value="TreeGrafter"/>
</dbReference>
<dbReference type="Proteomes" id="UP000553776">
    <property type="component" value="Unassembled WGS sequence"/>
</dbReference>
<dbReference type="GO" id="GO:0005886">
    <property type="term" value="C:plasma membrane"/>
    <property type="evidence" value="ECO:0007669"/>
    <property type="project" value="UniProtKB-SubCell"/>
</dbReference>
<protein>
    <submittedName>
        <fullName evidence="10">MFS transporter</fullName>
    </submittedName>
</protein>
<dbReference type="Pfam" id="PF12832">
    <property type="entry name" value="MFS_1_like"/>
    <property type="match status" value="1"/>
</dbReference>
<evidence type="ECO:0000256" key="5">
    <source>
        <dbReference type="ARBA" id="ARBA00022692"/>
    </source>
</evidence>
<dbReference type="PANTHER" id="PTHR23522:SF10">
    <property type="entry name" value="3-PHENYLPROPIONIC ACID TRANSPORTER-RELATED"/>
    <property type="match status" value="1"/>
</dbReference>
<feature type="domain" description="Major facilitator superfamily associated" evidence="9">
    <location>
        <begin position="4"/>
        <end position="356"/>
    </location>
</feature>
<dbReference type="InterPro" id="IPR036259">
    <property type="entry name" value="MFS_trans_sf"/>
</dbReference>
<dbReference type="AlphaFoldDB" id="A0A841TT23"/>
<dbReference type="RefSeq" id="WP_185135606.1">
    <property type="nucleotide sequence ID" value="NZ_JACJVR010000032.1"/>
</dbReference>
<evidence type="ECO:0000259" key="9">
    <source>
        <dbReference type="Pfam" id="PF12832"/>
    </source>
</evidence>
<feature type="transmembrane region" description="Helical" evidence="8">
    <location>
        <begin position="326"/>
        <end position="348"/>
    </location>
</feature>
<keyword evidence="5 8" id="KW-0812">Transmembrane</keyword>
<evidence type="ECO:0000256" key="7">
    <source>
        <dbReference type="ARBA" id="ARBA00023136"/>
    </source>
</evidence>
<feature type="transmembrane region" description="Helical" evidence="8">
    <location>
        <begin position="263"/>
        <end position="279"/>
    </location>
</feature>
<gene>
    <name evidence="10" type="ORF">H7B90_09365</name>
</gene>
<evidence type="ECO:0000256" key="3">
    <source>
        <dbReference type="ARBA" id="ARBA00022475"/>
    </source>
</evidence>
<proteinExistence type="predicted"/>
<feature type="transmembrane region" description="Helical" evidence="8">
    <location>
        <begin position="354"/>
        <end position="373"/>
    </location>
</feature>
<feature type="transmembrane region" description="Helical" evidence="8">
    <location>
        <begin position="285"/>
        <end position="306"/>
    </location>
</feature>
<keyword evidence="7 8" id="KW-0472">Membrane</keyword>
<feature type="transmembrane region" description="Helical" evidence="8">
    <location>
        <begin position="231"/>
        <end position="251"/>
    </location>
</feature>
<evidence type="ECO:0000256" key="6">
    <source>
        <dbReference type="ARBA" id="ARBA00022989"/>
    </source>
</evidence>
<keyword evidence="4" id="KW-0997">Cell inner membrane</keyword>
<dbReference type="PANTHER" id="PTHR23522">
    <property type="entry name" value="BLL5896 PROTEIN"/>
    <property type="match status" value="1"/>
</dbReference>
<reference evidence="10 11" key="1">
    <citation type="submission" date="2020-08" db="EMBL/GenBank/DDBJ databases">
        <title>Cohnella phylogeny.</title>
        <authorList>
            <person name="Dunlap C."/>
        </authorList>
    </citation>
    <scope>NUCLEOTIDE SEQUENCE [LARGE SCALE GENOMIC DNA]</scope>
    <source>
        <strain evidence="10 11">DSM 25239</strain>
    </source>
</reference>
<organism evidence="10 11">
    <name type="scientific">Cohnella xylanilytica</name>
    <dbReference type="NCBI Taxonomy" id="557555"/>
    <lineage>
        <taxon>Bacteria</taxon>
        <taxon>Bacillati</taxon>
        <taxon>Bacillota</taxon>
        <taxon>Bacilli</taxon>
        <taxon>Bacillales</taxon>
        <taxon>Paenibacillaceae</taxon>
        <taxon>Cohnella</taxon>
    </lineage>
</organism>
<feature type="transmembrane region" description="Helical" evidence="8">
    <location>
        <begin position="156"/>
        <end position="172"/>
    </location>
</feature>
<evidence type="ECO:0000313" key="11">
    <source>
        <dbReference type="Proteomes" id="UP000553776"/>
    </source>
</evidence>
<evidence type="ECO:0000256" key="8">
    <source>
        <dbReference type="SAM" id="Phobius"/>
    </source>
</evidence>
<dbReference type="SUPFAM" id="SSF103473">
    <property type="entry name" value="MFS general substrate transporter"/>
    <property type="match status" value="1"/>
</dbReference>
<evidence type="ECO:0000256" key="4">
    <source>
        <dbReference type="ARBA" id="ARBA00022519"/>
    </source>
</evidence>
<dbReference type="EMBL" id="JACJVR010000032">
    <property type="protein sequence ID" value="MBB6691607.1"/>
    <property type="molecule type" value="Genomic_DNA"/>
</dbReference>
<evidence type="ECO:0000256" key="2">
    <source>
        <dbReference type="ARBA" id="ARBA00022448"/>
    </source>
</evidence>
<evidence type="ECO:0000256" key="1">
    <source>
        <dbReference type="ARBA" id="ARBA00004429"/>
    </source>
</evidence>
<comment type="subcellular location">
    <subcellularLocation>
        <location evidence="1">Cell inner membrane</location>
        <topology evidence="1">Multi-pass membrane protein</topology>
    </subcellularLocation>
</comment>
<feature type="transmembrane region" description="Helical" evidence="8">
    <location>
        <begin position="193"/>
        <end position="211"/>
    </location>
</feature>
<sequence length="389" mass="41633">MGTIKPFNFFVYGAMAVFSAYFPIYLQSVGLSAIEIGALLAGGPFISIVANPLWGYWSDRTRNVRRMLIWMLIGNLLVMQLAFATRDYAWIYGSMLAFFFFQMPLFSQVNSLILNAIEGTDRKFGSFRLWGSLGWALVAVGAGPVVGAIGIGNLRIVYSVMLAVAIAFAFGLPAGEPKEGGRESARPSYRKAFASRPFLLLIVLGVLVSVPNSMNNTFVPIFISDLGGGTSLIGLSAFLSSIFEIPAFLLLDKYLPRGKGKMALGLAAVSLLFALRWLLMAFASAPYHVILIQALHCVTFGGYYYIGTQLTSRLVPAEYRASGQAAYALTWGGLSGVIAGAAGGWLFQQAGPRAMYGLGAALALAGCAGFVALSARLRGTSSPSEDRLS</sequence>
<dbReference type="Gene3D" id="1.20.1250.20">
    <property type="entry name" value="MFS general substrate transporter like domains"/>
    <property type="match status" value="2"/>
</dbReference>
<feature type="transmembrane region" description="Helical" evidence="8">
    <location>
        <begin position="32"/>
        <end position="55"/>
    </location>
</feature>
<evidence type="ECO:0000313" key="10">
    <source>
        <dbReference type="EMBL" id="MBB6691607.1"/>
    </source>
</evidence>
<keyword evidence="6 8" id="KW-1133">Transmembrane helix</keyword>
<feature type="transmembrane region" description="Helical" evidence="8">
    <location>
        <begin position="129"/>
        <end position="150"/>
    </location>
</feature>
<keyword evidence="11" id="KW-1185">Reference proteome</keyword>
<name>A0A841TT23_9BACL</name>
<feature type="transmembrane region" description="Helical" evidence="8">
    <location>
        <begin position="7"/>
        <end position="26"/>
    </location>
</feature>